<dbReference type="Gramene" id="OQU78019">
    <property type="protein sequence ID" value="OQU78019"/>
    <property type="gene ID" value="SORBI_3009G140150"/>
</dbReference>
<accession>A0A1Z5R3B1</accession>
<feature type="region of interest" description="Disordered" evidence="9">
    <location>
        <begin position="505"/>
        <end position="548"/>
    </location>
</feature>
<dbReference type="InterPro" id="IPR004326">
    <property type="entry name" value="Mlo"/>
</dbReference>
<evidence type="ECO:0000256" key="9">
    <source>
        <dbReference type="SAM" id="MobiDB-lite"/>
    </source>
</evidence>
<feature type="transmembrane region" description="Helical" evidence="10">
    <location>
        <begin position="394"/>
        <end position="415"/>
    </location>
</feature>
<evidence type="ECO:0000256" key="7">
    <source>
        <dbReference type="ARBA" id="ARBA00023265"/>
    </source>
</evidence>
<comment type="function">
    <text evidence="8">May be involved in modulation of pathogen defense and leaf cell death.</text>
</comment>
<comment type="subcellular location">
    <subcellularLocation>
        <location evidence="1 8">Membrane</location>
        <topology evidence="1 8">Multi-pass membrane protein</topology>
    </subcellularLocation>
</comment>
<evidence type="ECO:0000256" key="3">
    <source>
        <dbReference type="ARBA" id="ARBA00022692"/>
    </source>
</evidence>
<evidence type="ECO:0000313" key="12">
    <source>
        <dbReference type="Proteomes" id="UP000000768"/>
    </source>
</evidence>
<dbReference type="Pfam" id="PF03094">
    <property type="entry name" value="Mlo"/>
    <property type="match status" value="1"/>
</dbReference>
<proteinExistence type="inferred from homology"/>
<keyword evidence="8" id="KW-0112">Calmodulin-binding</keyword>
<keyword evidence="6 8" id="KW-0472">Membrane</keyword>
<feature type="transmembrane region" description="Helical" evidence="10">
    <location>
        <begin position="18"/>
        <end position="38"/>
    </location>
</feature>
<dbReference type="InParanoid" id="A0A1Z5R3B1"/>
<sequence length="548" mass="61793">MAHDEETEATALEFTPTWIVAGVCSLIVLLSLLAERGLHYLGKKLQKKNQRRPLYEALLKVKEELMLLGFISLLLTVFQGSIQKTCIPEGWTFDMLPCKKPDVHAGRRHATKKHFVAVGTTLGRIGRRLLSANVLSEHCHNKGKVPLLSLEATHQLHIFIFVMAITHVLFSCTTMLLGSVQIHRWKRWEDEIQKDAAENGHKKVTHDEFGKDSIISSWLHSFLKQFYRAVSKSDYNTMRHGFIMTHCPSNPKFDFYGYMVRALEADFRKVVGISWYLWIFVVIFLFLNVDGWHVYFWISFLPLILLLAVGTKLEHIIAELVHDVAKKHTAIEDDVIVKPSDEHFWFGKPRIILYLIHFILFQNSFEIAFFFWILTTYGFDSCIMESVGFIATRLVMGVVIQLICSYVTLPLYAIVTQMGSCYKKEIFNDHVQKGVLVWAEKVKTSRRGSEKGLKGFGAASKKESTTTDNAASAEPSVKIEMAKGGEDAAEGVGVWAEKLRTSRRGMNKGVGAASKKESTSNAASGEPSSVKVEMAKAGEDAEVVENIE</sequence>
<reference evidence="12" key="2">
    <citation type="journal article" date="2018" name="Plant J.">
        <title>The Sorghum bicolor reference genome: improved assembly, gene annotations, a transcriptome atlas, and signatures of genome organization.</title>
        <authorList>
            <person name="McCormick R.F."/>
            <person name="Truong S.K."/>
            <person name="Sreedasyam A."/>
            <person name="Jenkins J."/>
            <person name="Shu S."/>
            <person name="Sims D."/>
            <person name="Kennedy M."/>
            <person name="Amirebrahimi M."/>
            <person name="Weers B.D."/>
            <person name="McKinley B."/>
            <person name="Mattison A."/>
            <person name="Morishige D.T."/>
            <person name="Grimwood J."/>
            <person name="Schmutz J."/>
            <person name="Mullet J.E."/>
        </authorList>
    </citation>
    <scope>NUCLEOTIDE SEQUENCE [LARGE SCALE GENOMIC DNA]</scope>
    <source>
        <strain evidence="12">cv. BTx623</strain>
    </source>
</reference>
<dbReference type="PANTHER" id="PTHR31942">
    <property type="entry name" value="MLO-LIKE PROTEIN 1"/>
    <property type="match status" value="1"/>
</dbReference>
<reference evidence="11 12" key="1">
    <citation type="journal article" date="2009" name="Nature">
        <title>The Sorghum bicolor genome and the diversification of grasses.</title>
        <authorList>
            <person name="Paterson A.H."/>
            <person name="Bowers J.E."/>
            <person name="Bruggmann R."/>
            <person name="Dubchak I."/>
            <person name="Grimwood J."/>
            <person name="Gundlach H."/>
            <person name="Haberer G."/>
            <person name="Hellsten U."/>
            <person name="Mitros T."/>
            <person name="Poliakov A."/>
            <person name="Schmutz J."/>
            <person name="Spannagl M."/>
            <person name="Tang H."/>
            <person name="Wang X."/>
            <person name="Wicker T."/>
            <person name="Bharti A.K."/>
            <person name="Chapman J."/>
            <person name="Feltus F.A."/>
            <person name="Gowik U."/>
            <person name="Grigoriev I.V."/>
            <person name="Lyons E."/>
            <person name="Maher C.A."/>
            <person name="Martis M."/>
            <person name="Narechania A."/>
            <person name="Otillar R.P."/>
            <person name="Penning B.W."/>
            <person name="Salamov A.A."/>
            <person name="Wang Y."/>
            <person name="Zhang L."/>
            <person name="Carpita N.C."/>
            <person name="Freeling M."/>
            <person name="Gingle A.R."/>
            <person name="Hash C.T."/>
            <person name="Keller B."/>
            <person name="Klein P."/>
            <person name="Kresovich S."/>
            <person name="McCann M.C."/>
            <person name="Ming R."/>
            <person name="Peterson D.G."/>
            <person name="Mehboob-ur-Rahman"/>
            <person name="Ware D."/>
            <person name="Westhoff P."/>
            <person name="Mayer K.F."/>
            <person name="Messing J."/>
            <person name="Rokhsar D.S."/>
        </authorList>
    </citation>
    <scope>NUCLEOTIDE SEQUENCE [LARGE SCALE GENOMIC DNA]</scope>
    <source>
        <strain evidence="12">cv. BTx623</strain>
    </source>
</reference>
<feature type="transmembrane region" description="Helical" evidence="10">
    <location>
        <begin position="156"/>
        <end position="177"/>
    </location>
</feature>
<feature type="transmembrane region" description="Helical" evidence="10">
    <location>
        <begin position="270"/>
        <end position="288"/>
    </location>
</feature>
<evidence type="ECO:0000256" key="6">
    <source>
        <dbReference type="ARBA" id="ARBA00023136"/>
    </source>
</evidence>
<comment type="similarity">
    <text evidence="2 8">Belongs to the MLO family.</text>
</comment>
<evidence type="ECO:0000256" key="8">
    <source>
        <dbReference type="RuleBase" id="RU280816"/>
    </source>
</evidence>
<evidence type="ECO:0000256" key="5">
    <source>
        <dbReference type="ARBA" id="ARBA00022989"/>
    </source>
</evidence>
<evidence type="ECO:0000256" key="1">
    <source>
        <dbReference type="ARBA" id="ARBA00004141"/>
    </source>
</evidence>
<feature type="transmembrane region" description="Helical" evidence="10">
    <location>
        <begin position="351"/>
        <end position="374"/>
    </location>
</feature>
<dbReference type="eggNOG" id="KOG0017">
    <property type="taxonomic scope" value="Eukaryota"/>
</dbReference>
<evidence type="ECO:0000256" key="10">
    <source>
        <dbReference type="SAM" id="Phobius"/>
    </source>
</evidence>
<feature type="region of interest" description="Disordered" evidence="9">
    <location>
        <begin position="449"/>
        <end position="475"/>
    </location>
</feature>
<dbReference type="STRING" id="4558.A0A1Z5R3B1"/>
<name>A0A1Z5R3B1_SORBI</name>
<feature type="transmembrane region" description="Helical" evidence="10">
    <location>
        <begin position="294"/>
        <end position="311"/>
    </location>
</feature>
<keyword evidence="3 8" id="KW-0812">Transmembrane</keyword>
<dbReference type="AlphaFoldDB" id="A0A1Z5R3B1"/>
<keyword evidence="5 8" id="KW-1133">Transmembrane helix</keyword>
<comment type="domain">
    <text evidence="8">The C-terminus contains a calmodulin-binding domain, which binds calmodulin in a calcium-dependent fashion.</text>
</comment>
<dbReference type="GO" id="GO:0016020">
    <property type="term" value="C:membrane"/>
    <property type="evidence" value="ECO:0007669"/>
    <property type="project" value="UniProtKB-SubCell"/>
</dbReference>
<keyword evidence="4 8" id="KW-0611">Plant defense</keyword>
<keyword evidence="7 8" id="KW-0568">Pathogenesis-related protein</keyword>
<dbReference type="PANTHER" id="PTHR31942:SF90">
    <property type="entry name" value="MLO-LIKE PROTEIN"/>
    <property type="match status" value="1"/>
</dbReference>
<dbReference type="GO" id="GO:0006952">
    <property type="term" value="P:defense response"/>
    <property type="evidence" value="ECO:0007669"/>
    <property type="project" value="UniProtKB-KW"/>
</dbReference>
<dbReference type="Proteomes" id="UP000000768">
    <property type="component" value="Chromosome 9"/>
</dbReference>
<dbReference type="EMBL" id="CM000768">
    <property type="protein sequence ID" value="OQU78019.1"/>
    <property type="molecule type" value="Genomic_DNA"/>
</dbReference>
<feature type="transmembrane region" description="Helical" evidence="10">
    <location>
        <begin position="65"/>
        <end position="82"/>
    </location>
</feature>
<dbReference type="GO" id="GO:0005516">
    <property type="term" value="F:calmodulin binding"/>
    <property type="evidence" value="ECO:0007669"/>
    <property type="project" value="UniProtKB-KW"/>
</dbReference>
<evidence type="ECO:0000313" key="11">
    <source>
        <dbReference type="EMBL" id="OQU78019.1"/>
    </source>
</evidence>
<dbReference type="OrthoDB" id="1388414at2759"/>
<dbReference type="OMA" id="QEICIPP"/>
<organism evidence="11 12">
    <name type="scientific">Sorghum bicolor</name>
    <name type="common">Sorghum</name>
    <name type="synonym">Sorghum vulgare</name>
    <dbReference type="NCBI Taxonomy" id="4558"/>
    <lineage>
        <taxon>Eukaryota</taxon>
        <taxon>Viridiplantae</taxon>
        <taxon>Streptophyta</taxon>
        <taxon>Embryophyta</taxon>
        <taxon>Tracheophyta</taxon>
        <taxon>Spermatophyta</taxon>
        <taxon>Magnoliopsida</taxon>
        <taxon>Liliopsida</taxon>
        <taxon>Poales</taxon>
        <taxon>Poaceae</taxon>
        <taxon>PACMAD clade</taxon>
        <taxon>Panicoideae</taxon>
        <taxon>Andropogonodae</taxon>
        <taxon>Andropogoneae</taxon>
        <taxon>Sorghinae</taxon>
        <taxon>Sorghum</taxon>
    </lineage>
</organism>
<evidence type="ECO:0000256" key="4">
    <source>
        <dbReference type="ARBA" id="ARBA00022821"/>
    </source>
</evidence>
<evidence type="ECO:0000256" key="2">
    <source>
        <dbReference type="ARBA" id="ARBA00006574"/>
    </source>
</evidence>
<gene>
    <name evidence="8" type="primary">MLO</name>
    <name evidence="11" type="ORF">SORBI_3009G140150</name>
</gene>
<keyword evidence="12" id="KW-1185">Reference proteome</keyword>
<protein>
    <recommendedName>
        <fullName evidence="8">MLO-like protein</fullName>
    </recommendedName>
</protein>